<feature type="domain" description="Core-binding (CB)" evidence="5">
    <location>
        <begin position="66"/>
        <end position="143"/>
    </location>
</feature>
<dbReference type="GO" id="GO:0015074">
    <property type="term" value="P:DNA integration"/>
    <property type="evidence" value="ECO:0007669"/>
    <property type="project" value="InterPro"/>
</dbReference>
<dbReference type="InterPro" id="IPR004107">
    <property type="entry name" value="Integrase_SAM-like_N"/>
</dbReference>
<dbReference type="InterPro" id="IPR044068">
    <property type="entry name" value="CB"/>
</dbReference>
<evidence type="ECO:0000259" key="5">
    <source>
        <dbReference type="PROSITE" id="PS51900"/>
    </source>
</evidence>
<evidence type="ECO:0000256" key="3">
    <source>
        <dbReference type="PROSITE-ProRule" id="PRU01248"/>
    </source>
</evidence>
<dbReference type="GO" id="GO:0003677">
    <property type="term" value="F:DNA binding"/>
    <property type="evidence" value="ECO:0007669"/>
    <property type="project" value="UniProtKB-UniRule"/>
</dbReference>
<dbReference type="Proteomes" id="UP000193388">
    <property type="component" value="Unassembled WGS sequence"/>
</dbReference>
<comment type="caution">
    <text evidence="6">The sequence shown here is derived from an EMBL/GenBank/DDBJ whole genome shotgun (WGS) entry which is preliminary data.</text>
</comment>
<dbReference type="InterPro" id="IPR010998">
    <property type="entry name" value="Integrase_recombinase_N"/>
</dbReference>
<evidence type="ECO:0000256" key="1">
    <source>
        <dbReference type="ARBA" id="ARBA00023125"/>
    </source>
</evidence>
<gene>
    <name evidence="6" type="ORF">B7693_00255</name>
</gene>
<feature type="compositionally biased region" description="Basic residues" evidence="4">
    <location>
        <begin position="15"/>
        <end position="33"/>
    </location>
</feature>
<dbReference type="EMBL" id="NCVM01000017">
    <property type="protein sequence ID" value="ORP04974.1"/>
    <property type="molecule type" value="Genomic_DNA"/>
</dbReference>
<dbReference type="Pfam" id="PF02899">
    <property type="entry name" value="Phage_int_SAM_1"/>
    <property type="match status" value="1"/>
</dbReference>
<evidence type="ECO:0000256" key="4">
    <source>
        <dbReference type="SAM" id="MobiDB-lite"/>
    </source>
</evidence>
<keyword evidence="2" id="KW-0233">DNA recombination</keyword>
<proteinExistence type="predicted"/>
<organism evidence="6 7">
    <name type="scientific">Streptococcus mitis</name>
    <dbReference type="NCBI Taxonomy" id="28037"/>
    <lineage>
        <taxon>Bacteria</taxon>
        <taxon>Bacillati</taxon>
        <taxon>Bacillota</taxon>
        <taxon>Bacilli</taxon>
        <taxon>Lactobacillales</taxon>
        <taxon>Streptococcaceae</taxon>
        <taxon>Streptococcus</taxon>
        <taxon>Streptococcus mitis group</taxon>
    </lineage>
</organism>
<reference evidence="6 7" key="1">
    <citation type="journal article" date="2016" name="Eur. J. Clin. Microbiol. Infect. Dis.">
        <title>Whole genome sequencing as a tool for phylogenetic analysis of clinical strains of Mitis group streptococci.</title>
        <authorList>
            <person name="Rasmussen L.H."/>
            <person name="Dargis R."/>
            <person name="Hojholt K."/>
            <person name="Christensen J.J."/>
            <person name="Skovgaard O."/>
            <person name="Justesen U.S."/>
            <person name="Rosenvinge F.S."/>
            <person name="Moser C."/>
            <person name="Lukjancenko O."/>
            <person name="Rasmussen S."/>
            <person name="Nielsen X.C."/>
        </authorList>
    </citation>
    <scope>NUCLEOTIDE SEQUENCE [LARGE SCALE GENOMIC DNA]</scope>
    <source>
        <strain evidence="6 7">B_5756_13</strain>
    </source>
</reference>
<sequence length="322" mass="37796">MIDEVKEKKKEGRWAQKRRLRRERGQKPKAKKEVKKEVESYRKTARLRLQEMFKKGFGTKRSTDKMNASTQDKIYSENTFLTYKRQFKYFADWLEQVHPEVKTLDEARLFVDDYLKELIEKGKSPYSIGTTKAAIAKVYQIEASQFIATPERTRAGIKRSRFDVKQDSHVSNKTEEKLSRFTSATGLRREEMKRIEADDLFFKGGKAYLSVTKGTKGGKSRVVEIVGISDGETKDIIEWIQGQKGRLFPKVSKHYDNHHYRSVYAKRIYDRYARKENDIPPKERYIMRKDRAGEVFDRLAMAVVSKNLGHNRISVVAQHYLY</sequence>
<keyword evidence="1 3" id="KW-0238">DNA-binding</keyword>
<accession>A0A1X1L076</accession>
<dbReference type="InterPro" id="IPR011010">
    <property type="entry name" value="DNA_brk_join_enz"/>
</dbReference>
<name>A0A1X1L076_STRMT</name>
<dbReference type="InterPro" id="IPR013762">
    <property type="entry name" value="Integrase-like_cat_sf"/>
</dbReference>
<dbReference type="GO" id="GO:0006310">
    <property type="term" value="P:DNA recombination"/>
    <property type="evidence" value="ECO:0007669"/>
    <property type="project" value="UniProtKB-KW"/>
</dbReference>
<evidence type="ECO:0000256" key="2">
    <source>
        <dbReference type="ARBA" id="ARBA00023172"/>
    </source>
</evidence>
<feature type="compositionally biased region" description="Basic and acidic residues" evidence="4">
    <location>
        <begin position="1"/>
        <end position="14"/>
    </location>
</feature>
<evidence type="ECO:0000313" key="6">
    <source>
        <dbReference type="EMBL" id="ORP04974.1"/>
    </source>
</evidence>
<dbReference type="PROSITE" id="PS51900">
    <property type="entry name" value="CB"/>
    <property type="match status" value="1"/>
</dbReference>
<dbReference type="Gene3D" id="1.10.443.10">
    <property type="entry name" value="Intergrase catalytic core"/>
    <property type="match status" value="1"/>
</dbReference>
<dbReference type="Gene3D" id="1.10.150.130">
    <property type="match status" value="1"/>
</dbReference>
<dbReference type="AlphaFoldDB" id="A0A1X1L076"/>
<feature type="region of interest" description="Disordered" evidence="4">
    <location>
        <begin position="1"/>
        <end position="36"/>
    </location>
</feature>
<dbReference type="RefSeq" id="WP_084928058.1">
    <property type="nucleotide sequence ID" value="NZ_NCVM01000017.1"/>
</dbReference>
<evidence type="ECO:0000313" key="7">
    <source>
        <dbReference type="Proteomes" id="UP000193388"/>
    </source>
</evidence>
<dbReference type="SUPFAM" id="SSF56349">
    <property type="entry name" value="DNA breaking-rejoining enzymes"/>
    <property type="match status" value="1"/>
</dbReference>
<protein>
    <recommendedName>
        <fullName evidence="5">Core-binding (CB) domain-containing protein</fullName>
    </recommendedName>
</protein>